<dbReference type="AlphaFoldDB" id="A0A8C5X522"/>
<name>A0A8C5X522_9PASS</name>
<dbReference type="InterPro" id="IPR003131">
    <property type="entry name" value="T1-type_BTB"/>
</dbReference>
<dbReference type="PANTHER" id="PTHR11537:SF265">
    <property type="entry name" value="POTASSIUM VOLTAGE-GATED CHANNEL SUBFAMILY D MEMBER 2"/>
    <property type="match status" value="1"/>
</dbReference>
<keyword evidence="2" id="KW-0813">Transport</keyword>
<evidence type="ECO:0000256" key="5">
    <source>
        <dbReference type="ARBA" id="ARBA00023065"/>
    </source>
</evidence>
<evidence type="ECO:0000313" key="9">
    <source>
        <dbReference type="Ensembl" id="ENSMCSP00000011143.1"/>
    </source>
</evidence>
<dbReference type="PRINTS" id="PR01498">
    <property type="entry name" value="SHAWCHANNEL"/>
</dbReference>
<keyword evidence="3" id="KW-0812">Transmembrane</keyword>
<keyword evidence="5" id="KW-0406">Ion transport</keyword>
<dbReference type="GO" id="GO:1905030">
    <property type="term" value="F:voltage-gated monoatomic ion channel activity involved in regulation of postsynaptic membrane potential"/>
    <property type="evidence" value="ECO:0007669"/>
    <property type="project" value="TreeGrafter"/>
</dbReference>
<keyword evidence="10" id="KW-1185">Reference proteome</keyword>
<dbReference type="CDD" id="cd18418">
    <property type="entry name" value="BTB_POZ_KCND2"/>
    <property type="match status" value="1"/>
</dbReference>
<keyword evidence="7" id="KW-0407">Ion channel</keyword>
<keyword evidence="4" id="KW-1133">Transmembrane helix</keyword>
<dbReference type="InterPro" id="IPR028325">
    <property type="entry name" value="VG_K_chnl"/>
</dbReference>
<evidence type="ECO:0000259" key="8">
    <source>
        <dbReference type="SMART" id="SM00225"/>
    </source>
</evidence>
<dbReference type="GO" id="GO:0001508">
    <property type="term" value="P:action potential"/>
    <property type="evidence" value="ECO:0007669"/>
    <property type="project" value="TreeGrafter"/>
</dbReference>
<dbReference type="GO" id="GO:0045211">
    <property type="term" value="C:postsynaptic membrane"/>
    <property type="evidence" value="ECO:0007669"/>
    <property type="project" value="TreeGrafter"/>
</dbReference>
<dbReference type="GO" id="GO:0043025">
    <property type="term" value="C:neuronal cell body"/>
    <property type="evidence" value="ECO:0007669"/>
    <property type="project" value="TreeGrafter"/>
</dbReference>
<dbReference type="GO" id="GO:0051260">
    <property type="term" value="P:protein homooligomerization"/>
    <property type="evidence" value="ECO:0007669"/>
    <property type="project" value="InterPro"/>
</dbReference>
<feature type="domain" description="BTB" evidence="8">
    <location>
        <begin position="46"/>
        <end position="145"/>
    </location>
</feature>
<reference evidence="9" key="1">
    <citation type="submission" date="2025-08" db="UniProtKB">
        <authorList>
            <consortium name="Ensembl"/>
        </authorList>
    </citation>
    <scope>IDENTIFICATION</scope>
</reference>
<comment type="subcellular location">
    <subcellularLocation>
        <location evidence="1">Membrane</location>
        <topology evidence="1">Multi-pass membrane protein</topology>
    </subcellularLocation>
</comment>
<dbReference type="Ensembl" id="ENSMCST00000011435.1">
    <property type="protein sequence ID" value="ENSMCSP00000011143.1"/>
    <property type="gene ID" value="ENSMCSG00000007881.1"/>
</dbReference>
<dbReference type="GO" id="GO:0043197">
    <property type="term" value="C:dendritic spine"/>
    <property type="evidence" value="ECO:0007669"/>
    <property type="project" value="TreeGrafter"/>
</dbReference>
<evidence type="ECO:0000256" key="7">
    <source>
        <dbReference type="ARBA" id="ARBA00023303"/>
    </source>
</evidence>
<dbReference type="InterPro" id="IPR003974">
    <property type="entry name" value="K_chnl_volt-dep_Kv3"/>
</dbReference>
<dbReference type="InterPro" id="IPR011333">
    <property type="entry name" value="SKP1/BTB/POZ_sf"/>
</dbReference>
<dbReference type="Pfam" id="PF02214">
    <property type="entry name" value="BTB_2"/>
    <property type="match status" value="1"/>
</dbReference>
<evidence type="ECO:0000256" key="3">
    <source>
        <dbReference type="ARBA" id="ARBA00022692"/>
    </source>
</evidence>
<dbReference type="InterPro" id="IPR000210">
    <property type="entry name" value="BTB/POZ_dom"/>
</dbReference>
<proteinExistence type="predicted"/>
<evidence type="ECO:0000313" key="10">
    <source>
        <dbReference type="Proteomes" id="UP000694560"/>
    </source>
</evidence>
<dbReference type="SUPFAM" id="SSF54695">
    <property type="entry name" value="POZ domain"/>
    <property type="match status" value="1"/>
</dbReference>
<protein>
    <recommendedName>
        <fullName evidence="8">BTB domain-containing protein</fullName>
    </recommendedName>
</protein>
<accession>A0A8C5X522</accession>
<evidence type="ECO:0000256" key="1">
    <source>
        <dbReference type="ARBA" id="ARBA00004141"/>
    </source>
</evidence>
<dbReference type="Gene3D" id="3.30.710.10">
    <property type="entry name" value="Potassium Channel Kv1.1, Chain A"/>
    <property type="match status" value="1"/>
</dbReference>
<sequence>HVCPKPPLLSPPRPRGLCPIPVSSPQISPCPCPDARPGESPILSDSLIVLNVSGIQFQTWLDTLERYPDTLLGSSERDFFYHPETQQYFFDRDPDIFRHILNFYRTGKLHYPRQECISAYDEELAFFGIIPEIIGDCCYEEYKDRRRENAERLQDDADQDNVPETDSVFRRLTNLKWQFFPVLNFEQHSTIYEPENLLIH</sequence>
<evidence type="ECO:0000256" key="4">
    <source>
        <dbReference type="ARBA" id="ARBA00022989"/>
    </source>
</evidence>
<evidence type="ECO:0000256" key="6">
    <source>
        <dbReference type="ARBA" id="ARBA00023136"/>
    </source>
</evidence>
<dbReference type="OrthoDB" id="433309at2759"/>
<dbReference type="PANTHER" id="PTHR11537">
    <property type="entry name" value="VOLTAGE-GATED POTASSIUM CHANNEL"/>
    <property type="match status" value="1"/>
</dbReference>
<organism evidence="9 10">
    <name type="scientific">Malurus cyaneus samueli</name>
    <dbReference type="NCBI Taxonomy" id="2593467"/>
    <lineage>
        <taxon>Eukaryota</taxon>
        <taxon>Metazoa</taxon>
        <taxon>Chordata</taxon>
        <taxon>Craniata</taxon>
        <taxon>Vertebrata</taxon>
        <taxon>Euteleostomi</taxon>
        <taxon>Archelosauria</taxon>
        <taxon>Archosauria</taxon>
        <taxon>Dinosauria</taxon>
        <taxon>Saurischia</taxon>
        <taxon>Theropoda</taxon>
        <taxon>Coelurosauria</taxon>
        <taxon>Aves</taxon>
        <taxon>Neognathae</taxon>
        <taxon>Neoaves</taxon>
        <taxon>Telluraves</taxon>
        <taxon>Australaves</taxon>
        <taxon>Passeriformes</taxon>
        <taxon>Meliphagoidea</taxon>
        <taxon>Maluridae</taxon>
        <taxon>Malurus</taxon>
    </lineage>
</organism>
<evidence type="ECO:0000256" key="2">
    <source>
        <dbReference type="ARBA" id="ARBA00022448"/>
    </source>
</evidence>
<dbReference type="Proteomes" id="UP000694560">
    <property type="component" value="Unplaced"/>
</dbReference>
<dbReference type="GO" id="GO:0008076">
    <property type="term" value="C:voltage-gated potassium channel complex"/>
    <property type="evidence" value="ECO:0007669"/>
    <property type="project" value="InterPro"/>
</dbReference>
<keyword evidence="6" id="KW-0472">Membrane</keyword>
<dbReference type="GO" id="GO:0005250">
    <property type="term" value="F:A-type (transient outward) potassium channel activity"/>
    <property type="evidence" value="ECO:0007669"/>
    <property type="project" value="TreeGrafter"/>
</dbReference>
<reference evidence="9" key="2">
    <citation type="submission" date="2025-09" db="UniProtKB">
        <authorList>
            <consortium name="Ensembl"/>
        </authorList>
    </citation>
    <scope>IDENTIFICATION</scope>
</reference>
<dbReference type="SMART" id="SM00225">
    <property type="entry name" value="BTB"/>
    <property type="match status" value="1"/>
</dbReference>
<dbReference type="FunFam" id="3.30.710.10:FF:000152">
    <property type="entry name" value="Predicted protein"/>
    <property type="match status" value="1"/>
</dbReference>